<evidence type="ECO:0000313" key="1">
    <source>
        <dbReference type="EMBL" id="AEO71615.1"/>
    </source>
</evidence>
<dbReference type="GeneID" id="11523309"/>
<organism evidence="1 2">
    <name type="scientific">Thermothielavioides terrestris (strain ATCC 38088 / NRRL 8126)</name>
    <name type="common">Thielavia terrestris</name>
    <dbReference type="NCBI Taxonomy" id="578455"/>
    <lineage>
        <taxon>Eukaryota</taxon>
        <taxon>Fungi</taxon>
        <taxon>Dikarya</taxon>
        <taxon>Ascomycota</taxon>
        <taxon>Pezizomycotina</taxon>
        <taxon>Sordariomycetes</taxon>
        <taxon>Sordariomycetidae</taxon>
        <taxon>Sordariales</taxon>
        <taxon>Chaetomiaceae</taxon>
        <taxon>Thermothielavioides</taxon>
        <taxon>Thermothielavioides terrestris</taxon>
    </lineage>
</organism>
<dbReference type="Proteomes" id="UP000008181">
    <property type="component" value="Chromosome 6"/>
</dbReference>
<keyword evidence="2" id="KW-1185">Reference proteome</keyword>
<sequence length="56" mass="6161">MGAPPPPRAVNEHPEETLLAQGQLQAWGSRPLQRKWKVHRAGMEVANSAYFVALPA</sequence>
<gene>
    <name evidence="1" type="ORF">THITE_2124229</name>
</gene>
<dbReference type="AlphaFoldDB" id="G2RIF3"/>
<reference evidence="1 2" key="1">
    <citation type="journal article" date="2011" name="Nat. Biotechnol.">
        <title>Comparative genomic analysis of the thermophilic biomass-degrading fungi Myceliophthora thermophila and Thielavia terrestris.</title>
        <authorList>
            <person name="Berka R.M."/>
            <person name="Grigoriev I.V."/>
            <person name="Otillar R."/>
            <person name="Salamov A."/>
            <person name="Grimwood J."/>
            <person name="Reid I."/>
            <person name="Ishmael N."/>
            <person name="John T."/>
            <person name="Darmond C."/>
            <person name="Moisan M.-C."/>
            <person name="Henrissat B."/>
            <person name="Coutinho P.M."/>
            <person name="Lombard V."/>
            <person name="Natvig D.O."/>
            <person name="Lindquist E."/>
            <person name="Schmutz J."/>
            <person name="Lucas S."/>
            <person name="Harris P."/>
            <person name="Powlowski J."/>
            <person name="Bellemare A."/>
            <person name="Taylor D."/>
            <person name="Butler G."/>
            <person name="de Vries R.P."/>
            <person name="Allijn I.E."/>
            <person name="van den Brink J."/>
            <person name="Ushinsky S."/>
            <person name="Storms R."/>
            <person name="Powell A.J."/>
            <person name="Paulsen I.T."/>
            <person name="Elbourne L.D.H."/>
            <person name="Baker S.E."/>
            <person name="Magnuson J."/>
            <person name="LaBoissiere S."/>
            <person name="Clutterbuck A.J."/>
            <person name="Martinez D."/>
            <person name="Wogulis M."/>
            <person name="de Leon A.L."/>
            <person name="Rey M.W."/>
            <person name="Tsang A."/>
        </authorList>
    </citation>
    <scope>NUCLEOTIDE SEQUENCE [LARGE SCALE GENOMIC DNA]</scope>
    <source>
        <strain evidence="2">ATCC 38088 / NRRL 8126</strain>
    </source>
</reference>
<evidence type="ECO:0000313" key="2">
    <source>
        <dbReference type="Proteomes" id="UP000008181"/>
    </source>
</evidence>
<protein>
    <submittedName>
        <fullName evidence="1">Uncharacterized protein</fullName>
    </submittedName>
</protein>
<accession>G2RIF3</accession>
<name>G2RIF3_THETT</name>
<dbReference type="HOGENOM" id="CLU_3015865_0_0_1"/>
<dbReference type="KEGG" id="ttt:THITE_2124229"/>
<proteinExistence type="predicted"/>
<dbReference type="RefSeq" id="XP_003657951.1">
    <property type="nucleotide sequence ID" value="XM_003657903.1"/>
</dbReference>
<dbReference type="EMBL" id="CP003014">
    <property type="protein sequence ID" value="AEO71615.1"/>
    <property type="molecule type" value="Genomic_DNA"/>
</dbReference>